<dbReference type="CDD" id="cd14825">
    <property type="entry name" value="TRAPPC2_sedlin"/>
    <property type="match status" value="1"/>
</dbReference>
<dbReference type="PANTHER" id="PTHR12403">
    <property type="entry name" value="TRAFFICKING PROTEIN PARTICLE COMPLEX SUBUNIT 2"/>
    <property type="match status" value="1"/>
</dbReference>
<keyword evidence="2" id="KW-1185">Reference proteome</keyword>
<dbReference type="InterPro" id="IPR011012">
    <property type="entry name" value="Longin-like_dom_sf"/>
</dbReference>
<dbReference type="KEGG" id="acan:ACA1_054170"/>
<protein>
    <submittedName>
        <fullName evidence="1">MIP2A, putative</fullName>
    </submittedName>
</protein>
<name>L8H628_ACACF</name>
<dbReference type="EMBL" id="KB007909">
    <property type="protein sequence ID" value="ELR20672.1"/>
    <property type="molecule type" value="Genomic_DNA"/>
</dbReference>
<evidence type="ECO:0000313" key="1">
    <source>
        <dbReference type="EMBL" id="ELR20672.1"/>
    </source>
</evidence>
<accession>L8H628</accession>
<dbReference type="STRING" id="1257118.L8H628"/>
<organism evidence="1 2">
    <name type="scientific">Acanthamoeba castellanii (strain ATCC 30010 / Neff)</name>
    <dbReference type="NCBI Taxonomy" id="1257118"/>
    <lineage>
        <taxon>Eukaryota</taxon>
        <taxon>Amoebozoa</taxon>
        <taxon>Discosea</taxon>
        <taxon>Longamoebia</taxon>
        <taxon>Centramoebida</taxon>
        <taxon>Acanthamoebidae</taxon>
        <taxon>Acanthamoeba</taxon>
    </lineage>
</organism>
<dbReference type="GO" id="GO:0006888">
    <property type="term" value="P:endoplasmic reticulum to Golgi vesicle-mediated transport"/>
    <property type="evidence" value="ECO:0007669"/>
    <property type="project" value="InterPro"/>
</dbReference>
<dbReference type="Proteomes" id="UP000011083">
    <property type="component" value="Unassembled WGS sequence"/>
</dbReference>
<dbReference type="VEuPathDB" id="AmoebaDB:ACA1_054170"/>
<dbReference type="OrthoDB" id="10252102at2759"/>
<dbReference type="InterPro" id="IPR006722">
    <property type="entry name" value="Sedlin"/>
</dbReference>
<reference evidence="1 2" key="1">
    <citation type="journal article" date="2013" name="Genome Biol.">
        <title>Genome of Acanthamoeba castellanii highlights extensive lateral gene transfer and early evolution of tyrosine kinase signaling.</title>
        <authorList>
            <person name="Clarke M."/>
            <person name="Lohan A.J."/>
            <person name="Liu B."/>
            <person name="Lagkouvardos I."/>
            <person name="Roy S."/>
            <person name="Zafar N."/>
            <person name="Bertelli C."/>
            <person name="Schilde C."/>
            <person name="Kianianmomeni A."/>
            <person name="Burglin T.R."/>
            <person name="Frech C."/>
            <person name="Turcotte B."/>
            <person name="Kopec K.O."/>
            <person name="Synnott J.M."/>
            <person name="Choo C."/>
            <person name="Paponov I."/>
            <person name="Finkler A."/>
            <person name="Soon Heng Tan C."/>
            <person name="Hutchins A.P."/>
            <person name="Weinmeier T."/>
            <person name="Rattei T."/>
            <person name="Chu J.S."/>
            <person name="Gimenez G."/>
            <person name="Irimia M."/>
            <person name="Rigden D.J."/>
            <person name="Fitzpatrick D.A."/>
            <person name="Lorenzo-Morales J."/>
            <person name="Bateman A."/>
            <person name="Chiu C.H."/>
            <person name="Tang P."/>
            <person name="Hegemann P."/>
            <person name="Fromm H."/>
            <person name="Raoult D."/>
            <person name="Greub G."/>
            <person name="Miranda-Saavedra D."/>
            <person name="Chen N."/>
            <person name="Nash P."/>
            <person name="Ginger M.L."/>
            <person name="Horn M."/>
            <person name="Schaap P."/>
            <person name="Caler L."/>
            <person name="Loftus B."/>
        </authorList>
    </citation>
    <scope>NUCLEOTIDE SEQUENCE [LARGE SCALE GENOMIC DNA]</scope>
    <source>
        <strain evidence="1 2">Neff</strain>
    </source>
</reference>
<dbReference type="OMA" id="RYMNQFI"/>
<dbReference type="GeneID" id="14921541"/>
<dbReference type="AlphaFoldDB" id="L8H628"/>
<dbReference type="SUPFAM" id="SSF64356">
    <property type="entry name" value="SNARE-like"/>
    <property type="match status" value="1"/>
</dbReference>
<dbReference type="GO" id="GO:0005737">
    <property type="term" value="C:cytoplasm"/>
    <property type="evidence" value="ECO:0007669"/>
    <property type="project" value="GOC"/>
</dbReference>
<gene>
    <name evidence="1" type="ORF">ACA1_054170</name>
</gene>
<dbReference type="Pfam" id="PF04628">
    <property type="entry name" value="Sedlin_N"/>
    <property type="match status" value="1"/>
</dbReference>
<dbReference type="RefSeq" id="XP_004344075.1">
    <property type="nucleotide sequence ID" value="XM_004344025.1"/>
</dbReference>
<dbReference type="Gene3D" id="3.30.450.70">
    <property type="match status" value="1"/>
</dbReference>
<sequence length="145" mass="16964">MTMSLVGGAGYYYSFIIVGKRDNPLFEIEFAGPKKEVSQQPEAQFVIHAALDLVEEHVWKNPQMYLKVVDKYNDKYFISAFVTAGHERFMVLHNTKNEDGIKYFFQEVHELYIKVLLNPFYKADTPITSQVFQKRVKQLGRKYLT</sequence>
<proteinExistence type="predicted"/>
<evidence type="ECO:0000313" key="2">
    <source>
        <dbReference type="Proteomes" id="UP000011083"/>
    </source>
</evidence>